<accession>A0A9D9GRR2</accession>
<evidence type="ECO:0000256" key="5">
    <source>
        <dbReference type="ARBA" id="ARBA00023211"/>
    </source>
</evidence>
<dbReference type="Gene3D" id="3.40.630.10">
    <property type="entry name" value="Zn peptidases"/>
    <property type="match status" value="1"/>
</dbReference>
<keyword evidence="3" id="KW-0645">Protease</keyword>
<name>A0A9D9GRR2_9GAMM</name>
<evidence type="ECO:0000259" key="6">
    <source>
        <dbReference type="PROSITE" id="PS00631"/>
    </source>
</evidence>
<dbReference type="PRINTS" id="PR00481">
    <property type="entry name" value="LAMNOPPTDASE"/>
</dbReference>
<dbReference type="EC" id="3.4.11.23" evidence="7"/>
<dbReference type="GO" id="GO:0070006">
    <property type="term" value="F:metalloaminopeptidase activity"/>
    <property type="evidence" value="ECO:0007669"/>
    <property type="project" value="InterPro"/>
</dbReference>
<dbReference type="EMBL" id="JADINH010000003">
    <property type="protein sequence ID" value="MBO8414773.1"/>
    <property type="molecule type" value="Genomic_DNA"/>
</dbReference>
<dbReference type="GO" id="GO:0030145">
    <property type="term" value="F:manganese ion binding"/>
    <property type="evidence" value="ECO:0007669"/>
    <property type="project" value="InterPro"/>
</dbReference>
<evidence type="ECO:0000256" key="2">
    <source>
        <dbReference type="ARBA" id="ARBA00022438"/>
    </source>
</evidence>
<dbReference type="Pfam" id="PF00883">
    <property type="entry name" value="Peptidase_M17"/>
    <property type="match status" value="1"/>
</dbReference>
<reference evidence="7" key="2">
    <citation type="journal article" date="2021" name="PeerJ">
        <title>Extensive microbial diversity within the chicken gut microbiome revealed by metagenomics and culture.</title>
        <authorList>
            <person name="Gilroy R."/>
            <person name="Ravi A."/>
            <person name="Getino M."/>
            <person name="Pursley I."/>
            <person name="Horton D.L."/>
            <person name="Alikhan N.F."/>
            <person name="Baker D."/>
            <person name="Gharbi K."/>
            <person name="Hall N."/>
            <person name="Watson M."/>
            <person name="Adriaenssens E.M."/>
            <person name="Foster-Nyarko E."/>
            <person name="Jarju S."/>
            <person name="Secka A."/>
            <person name="Antonio M."/>
            <person name="Oren A."/>
            <person name="Chaudhuri R.R."/>
            <person name="La Ragione R."/>
            <person name="Hildebrand F."/>
            <person name="Pallen M.J."/>
        </authorList>
    </citation>
    <scope>NUCLEOTIDE SEQUENCE</scope>
    <source>
        <strain evidence="7">17213</strain>
    </source>
</reference>
<dbReference type="InterPro" id="IPR000819">
    <property type="entry name" value="Peptidase_M17_C"/>
</dbReference>
<keyword evidence="5" id="KW-0464">Manganese</keyword>
<evidence type="ECO:0000313" key="8">
    <source>
        <dbReference type="Proteomes" id="UP000823631"/>
    </source>
</evidence>
<dbReference type="PANTHER" id="PTHR11963:SF20">
    <property type="entry name" value="PEPTIDASE B"/>
    <property type="match status" value="1"/>
</dbReference>
<evidence type="ECO:0000256" key="4">
    <source>
        <dbReference type="ARBA" id="ARBA00022801"/>
    </source>
</evidence>
<keyword evidence="4 7" id="KW-0378">Hydrolase</keyword>
<reference evidence="7" key="1">
    <citation type="submission" date="2020-10" db="EMBL/GenBank/DDBJ databases">
        <authorList>
            <person name="Gilroy R."/>
        </authorList>
    </citation>
    <scope>NUCLEOTIDE SEQUENCE</scope>
    <source>
        <strain evidence="7">17213</strain>
    </source>
</reference>
<keyword evidence="2 7" id="KW-0031">Aminopeptidase</keyword>
<evidence type="ECO:0000256" key="1">
    <source>
        <dbReference type="ARBA" id="ARBA00009528"/>
    </source>
</evidence>
<proteinExistence type="inferred from homology"/>
<comment type="caution">
    <text evidence="7">The sequence shown here is derived from an EMBL/GenBank/DDBJ whole genome shotgun (WGS) entry which is preliminary data.</text>
</comment>
<dbReference type="GO" id="GO:0005737">
    <property type="term" value="C:cytoplasm"/>
    <property type="evidence" value="ECO:0007669"/>
    <property type="project" value="InterPro"/>
</dbReference>
<evidence type="ECO:0000313" key="7">
    <source>
        <dbReference type="EMBL" id="MBO8414773.1"/>
    </source>
</evidence>
<dbReference type="PROSITE" id="PS00631">
    <property type="entry name" value="CYTOSOL_AP"/>
    <property type="match status" value="1"/>
</dbReference>
<dbReference type="InterPro" id="IPR011356">
    <property type="entry name" value="Leucine_aapep/pepB"/>
</dbReference>
<feature type="domain" description="Cytosol aminopeptidase" evidence="6">
    <location>
        <begin position="293"/>
        <end position="300"/>
    </location>
</feature>
<comment type="similarity">
    <text evidence="1">Belongs to the peptidase M17 family.</text>
</comment>
<dbReference type="SUPFAM" id="SSF53187">
    <property type="entry name" value="Zn-dependent exopeptidases"/>
    <property type="match status" value="1"/>
</dbReference>
<dbReference type="AlphaFoldDB" id="A0A9D9GRR2"/>
<dbReference type="PANTHER" id="PTHR11963">
    <property type="entry name" value="LEUCINE AMINOPEPTIDASE-RELATED"/>
    <property type="match status" value="1"/>
</dbReference>
<dbReference type="Proteomes" id="UP000823631">
    <property type="component" value="Unassembled WGS sequence"/>
</dbReference>
<gene>
    <name evidence="7" type="ORF">IAB19_00110</name>
</gene>
<evidence type="ECO:0000256" key="3">
    <source>
        <dbReference type="ARBA" id="ARBA00022670"/>
    </source>
</evidence>
<dbReference type="GO" id="GO:0006508">
    <property type="term" value="P:proteolysis"/>
    <property type="evidence" value="ECO:0007669"/>
    <property type="project" value="UniProtKB-KW"/>
</dbReference>
<sequence length="446" mass="47217">MKINLSVRGAELDAAQYVRVNLCFDKPSALFAEGTAITPGDNGSLNLYLEEGEFKALQKAGRTIANFGLFNVDLNTAAPLSVKDMLFFVIGMYDGRTDIKAAFNASEEDVKQARLLAEFITEIRDLANSQARLSTPLHLIEDLSALCQKACALAGRGQVKSTVIKRGDAGFEAFTGLNAVGAGSCNAPAMGMIEFLPEGCTADAPLSYALVGKGITFDSGGYDLKPPKFMASMRTDKTGAVSMAGVLALSIVLGLDKHVKCYLPCTENLVSGSSMLPGDIYTYSNGVSVEINNTDAEGRLILADGLLQAKADGAQAIIDAATLTGAAKVAVGRDITAVLTPSNQLPKLLTELFAYNEEELWPLPMRPYHKRHLKSSRADMSNAGSGEGAPGASTAAAFLQAFVDKDTPWLHFDLSSAYMAEPSPYYAGGMSTAAGVYSLAQYLLKA</sequence>
<organism evidence="7 8">
    <name type="scientific">Candidatus Avisuccinivibrio stercorigallinarum</name>
    <dbReference type="NCBI Taxonomy" id="2840704"/>
    <lineage>
        <taxon>Bacteria</taxon>
        <taxon>Pseudomonadati</taxon>
        <taxon>Pseudomonadota</taxon>
        <taxon>Gammaproteobacteria</taxon>
        <taxon>Aeromonadales</taxon>
        <taxon>Succinivibrionaceae</taxon>
        <taxon>Succinivibrionaceae incertae sedis</taxon>
        <taxon>Candidatus Avisuccinivibrio</taxon>
    </lineage>
</organism>
<protein>
    <submittedName>
        <fullName evidence="7">Aminopeptidase PepB</fullName>
        <ecNumber evidence="7">3.4.11.23</ecNumber>
    </submittedName>
</protein>